<reference evidence="3" key="1">
    <citation type="journal article" date="2013" name="PLoS ONE">
        <title>Metagenomic insights into the carbohydrate-active enzymes carried by the microorganisms adhering to solid digesta in the rumen of cows.</title>
        <authorList>
            <person name="Wang L."/>
            <person name="Hatem A."/>
            <person name="Catalyurek U.V."/>
            <person name="Morrison M."/>
            <person name="Yu Z."/>
        </authorList>
    </citation>
    <scope>NUCLEOTIDE SEQUENCE</scope>
</reference>
<accession>W0FMG1</accession>
<dbReference type="Gene3D" id="3.60.21.10">
    <property type="match status" value="1"/>
</dbReference>
<sequence>MIAHFQFFMVKCILLKEEEPIMRKILISIGIVLIAGIIAFLLLTRISSVFTAEIESTVASVNRINAPLTLAVFTDIHRDPQDKVDPLPDMTQCLQKLFSRCRIDALWNLGDLINGHNCTKEQATALLQEVITAEQFVTDHYHNIEGNHDNNIQSTWESSGNLPESVVLTNDELNAVLANEGEEHSTLRATDYYVDFPDQQIRVICISADYTTFLPETAEWLRTTALKTDYSVLVLSHCPPGRNGASRMISSTAN</sequence>
<dbReference type="AlphaFoldDB" id="W0FMG1"/>
<dbReference type="InterPro" id="IPR004843">
    <property type="entry name" value="Calcineurin-like_PHP"/>
</dbReference>
<keyword evidence="1" id="KW-1133">Transmembrane helix</keyword>
<keyword evidence="1" id="KW-0472">Membrane</keyword>
<feature type="domain" description="Calcineurin-like phosphoesterase" evidence="2">
    <location>
        <begin position="69"/>
        <end position="244"/>
    </location>
</feature>
<dbReference type="GO" id="GO:0016787">
    <property type="term" value="F:hydrolase activity"/>
    <property type="evidence" value="ECO:0007669"/>
    <property type="project" value="InterPro"/>
</dbReference>
<name>W0FMG1_9BACT</name>
<dbReference type="Pfam" id="PF00149">
    <property type="entry name" value="Metallophos"/>
    <property type="match status" value="1"/>
</dbReference>
<keyword evidence="1" id="KW-0812">Transmembrane</keyword>
<evidence type="ECO:0000256" key="1">
    <source>
        <dbReference type="SAM" id="Phobius"/>
    </source>
</evidence>
<dbReference type="EMBL" id="KC246866">
    <property type="protein sequence ID" value="AHF26093.1"/>
    <property type="molecule type" value="Genomic_DNA"/>
</dbReference>
<organism evidence="3">
    <name type="scientific">uncultured bacterium Contigcl_1764b</name>
    <dbReference type="NCBI Taxonomy" id="1393658"/>
    <lineage>
        <taxon>Bacteria</taxon>
        <taxon>environmental samples</taxon>
    </lineage>
</organism>
<dbReference type="InterPro" id="IPR029052">
    <property type="entry name" value="Metallo-depent_PP-like"/>
</dbReference>
<proteinExistence type="predicted"/>
<protein>
    <recommendedName>
        <fullName evidence="2">Calcineurin-like phosphoesterase domain-containing protein</fullName>
    </recommendedName>
</protein>
<evidence type="ECO:0000313" key="3">
    <source>
        <dbReference type="EMBL" id="AHF26093.1"/>
    </source>
</evidence>
<dbReference type="SUPFAM" id="SSF56300">
    <property type="entry name" value="Metallo-dependent phosphatases"/>
    <property type="match status" value="1"/>
</dbReference>
<evidence type="ECO:0000259" key="2">
    <source>
        <dbReference type="Pfam" id="PF00149"/>
    </source>
</evidence>
<feature type="transmembrane region" description="Helical" evidence="1">
    <location>
        <begin position="21"/>
        <end position="43"/>
    </location>
</feature>